<reference evidence="9" key="1">
    <citation type="submission" date="2016-10" db="EMBL/GenBank/DDBJ databases">
        <authorList>
            <person name="Varghese N."/>
            <person name="Submissions S."/>
        </authorList>
    </citation>
    <scope>NUCLEOTIDE SEQUENCE [LARGE SCALE GENOMIC DNA]</scope>
    <source>
        <strain evidence="9">DSM 22965</strain>
    </source>
</reference>
<keyword evidence="3" id="KW-0285">Flavoprotein</keyword>
<dbReference type="PANTHER" id="PTHR42973">
    <property type="entry name" value="BINDING OXIDOREDUCTASE, PUTATIVE (AFU_ORTHOLOGUE AFUA_1G17690)-RELATED"/>
    <property type="match status" value="1"/>
</dbReference>
<dbReference type="AlphaFoldDB" id="A0A1H1L9S6"/>
<dbReference type="Proteomes" id="UP000199649">
    <property type="component" value="Chromosome I"/>
</dbReference>
<dbReference type="InterPro" id="IPR016169">
    <property type="entry name" value="FAD-bd_PCMH_sub2"/>
</dbReference>
<dbReference type="InterPro" id="IPR016166">
    <property type="entry name" value="FAD-bd_PCMH"/>
</dbReference>
<evidence type="ECO:0000313" key="9">
    <source>
        <dbReference type="Proteomes" id="UP000199649"/>
    </source>
</evidence>
<dbReference type="SUPFAM" id="SSF56176">
    <property type="entry name" value="FAD-binding/transporter-associated domain-like"/>
    <property type="match status" value="1"/>
</dbReference>
<keyword evidence="5" id="KW-0560">Oxidoreductase</keyword>
<comment type="similarity">
    <text evidence="2">Belongs to the oxygen-dependent FAD-linked oxidoreductase family.</text>
</comment>
<dbReference type="GO" id="GO:0071949">
    <property type="term" value="F:FAD binding"/>
    <property type="evidence" value="ECO:0007669"/>
    <property type="project" value="InterPro"/>
</dbReference>
<evidence type="ECO:0000313" key="8">
    <source>
        <dbReference type="EMBL" id="SDR71090.1"/>
    </source>
</evidence>
<dbReference type="PANTHER" id="PTHR42973:SF39">
    <property type="entry name" value="FAD-BINDING PCMH-TYPE DOMAIN-CONTAINING PROTEIN"/>
    <property type="match status" value="1"/>
</dbReference>
<keyword evidence="4" id="KW-0274">FAD</keyword>
<name>A0A1H1L9S6_9MICO</name>
<protein>
    <submittedName>
        <fullName evidence="8">FAD/FMN-containing dehydrogenase</fullName>
    </submittedName>
</protein>
<dbReference type="InterPro" id="IPR016167">
    <property type="entry name" value="FAD-bd_PCMH_sub1"/>
</dbReference>
<evidence type="ECO:0000256" key="4">
    <source>
        <dbReference type="ARBA" id="ARBA00022827"/>
    </source>
</evidence>
<feature type="region of interest" description="Disordered" evidence="6">
    <location>
        <begin position="303"/>
        <end position="334"/>
    </location>
</feature>
<dbReference type="STRING" id="684552.SAMN04489719_0487"/>
<comment type="cofactor">
    <cofactor evidence="1">
        <name>FAD</name>
        <dbReference type="ChEBI" id="CHEBI:57692"/>
    </cofactor>
</comment>
<sequence>MTAHRAATGARPDLSALPAALDGLVTLPGDADYDAERLPWNLAVDQRPAAIAHPAHVDDLRAILAAARDSGATVAVQPSGHGAGGPRAGGGDAGGALEGAILVRTGAFDRLEIDADARTAVIGAGVRWGAVIEALDGSGLAVPSGTNRGVSAAGYTLGGGHSWLSRSAGLGAQSLRAAWIVRPDGTHERVDDASDPDTMWALRGAGGTVGVVTALALDLIEAPTLWGGAMMFAVEDGPAVLRALAELADEAPAGLNVFVSSMRMPDAPMVPAEVRGTSFVAVEAVALSEADLGALDAVRAAAEPRQGRMGPTSQAAIAAASMEPTDPSPSRGGSIALERLDEAMIDALFDFHARPEQAPLVGVTLRMLGGALDDPRRPGFATLEGARWLSMALAPMFPGAPPEPGAASLAGLDALLRPGASARLLPTFLEEHDTLERCGTAEALERLRAIRAAADPDGVLHEGRLPR</sequence>
<evidence type="ECO:0000259" key="7">
    <source>
        <dbReference type="PROSITE" id="PS51387"/>
    </source>
</evidence>
<dbReference type="PROSITE" id="PS51387">
    <property type="entry name" value="FAD_PCMH"/>
    <property type="match status" value="1"/>
</dbReference>
<dbReference type="Gene3D" id="3.30.465.10">
    <property type="match status" value="1"/>
</dbReference>
<proteinExistence type="inferred from homology"/>
<keyword evidence="9" id="KW-1185">Reference proteome</keyword>
<evidence type="ECO:0000256" key="5">
    <source>
        <dbReference type="ARBA" id="ARBA00023002"/>
    </source>
</evidence>
<evidence type="ECO:0000256" key="1">
    <source>
        <dbReference type="ARBA" id="ARBA00001974"/>
    </source>
</evidence>
<dbReference type="GO" id="GO:0016491">
    <property type="term" value="F:oxidoreductase activity"/>
    <property type="evidence" value="ECO:0007669"/>
    <property type="project" value="UniProtKB-KW"/>
</dbReference>
<dbReference type="Pfam" id="PF01565">
    <property type="entry name" value="FAD_binding_4"/>
    <property type="match status" value="1"/>
</dbReference>
<dbReference type="Gene3D" id="3.30.43.10">
    <property type="entry name" value="Uridine Diphospho-n-acetylenolpyruvylglucosamine Reductase, domain 2"/>
    <property type="match status" value="1"/>
</dbReference>
<evidence type="ECO:0000256" key="6">
    <source>
        <dbReference type="SAM" id="MobiDB-lite"/>
    </source>
</evidence>
<dbReference type="EMBL" id="LT629734">
    <property type="protein sequence ID" value="SDR71090.1"/>
    <property type="molecule type" value="Genomic_DNA"/>
</dbReference>
<evidence type="ECO:0000256" key="3">
    <source>
        <dbReference type="ARBA" id="ARBA00022630"/>
    </source>
</evidence>
<evidence type="ECO:0000256" key="2">
    <source>
        <dbReference type="ARBA" id="ARBA00005466"/>
    </source>
</evidence>
<dbReference type="OrthoDB" id="9775082at2"/>
<dbReference type="Gene3D" id="3.40.462.20">
    <property type="match status" value="1"/>
</dbReference>
<feature type="domain" description="FAD-binding PCMH-type" evidence="7">
    <location>
        <begin position="44"/>
        <end position="222"/>
    </location>
</feature>
<dbReference type="InterPro" id="IPR050416">
    <property type="entry name" value="FAD-linked_Oxidoreductase"/>
</dbReference>
<accession>A0A1H1L9S6</accession>
<dbReference type="InterPro" id="IPR036318">
    <property type="entry name" value="FAD-bd_PCMH-like_sf"/>
</dbReference>
<dbReference type="RefSeq" id="WP_157674114.1">
    <property type="nucleotide sequence ID" value="NZ_LT629734.1"/>
</dbReference>
<organism evidence="8 9">
    <name type="scientific">Agrococcus carbonis</name>
    <dbReference type="NCBI Taxonomy" id="684552"/>
    <lineage>
        <taxon>Bacteria</taxon>
        <taxon>Bacillati</taxon>
        <taxon>Actinomycetota</taxon>
        <taxon>Actinomycetes</taxon>
        <taxon>Micrococcales</taxon>
        <taxon>Microbacteriaceae</taxon>
        <taxon>Agrococcus</taxon>
    </lineage>
</organism>
<dbReference type="InterPro" id="IPR006094">
    <property type="entry name" value="Oxid_FAD_bind_N"/>
</dbReference>
<gene>
    <name evidence="8" type="ORF">SAMN04489719_0487</name>
</gene>